<evidence type="ECO:0000313" key="3">
    <source>
        <dbReference type="Proteomes" id="UP000183200"/>
    </source>
</evidence>
<feature type="transmembrane region" description="Helical" evidence="1">
    <location>
        <begin position="47"/>
        <end position="71"/>
    </location>
</feature>
<proteinExistence type="predicted"/>
<reference evidence="3" key="1">
    <citation type="submission" date="2016-10" db="EMBL/GenBank/DDBJ databases">
        <authorList>
            <person name="Varghese N."/>
            <person name="Submissions S."/>
        </authorList>
    </citation>
    <scope>NUCLEOTIDE SEQUENCE [LARGE SCALE GENOMIC DNA]</scope>
    <source>
        <strain evidence="3">DSM 19110</strain>
    </source>
</reference>
<organism evidence="2 3">
    <name type="scientific">Pedobacter steynii</name>
    <dbReference type="NCBI Taxonomy" id="430522"/>
    <lineage>
        <taxon>Bacteria</taxon>
        <taxon>Pseudomonadati</taxon>
        <taxon>Bacteroidota</taxon>
        <taxon>Sphingobacteriia</taxon>
        <taxon>Sphingobacteriales</taxon>
        <taxon>Sphingobacteriaceae</taxon>
        <taxon>Pedobacter</taxon>
    </lineage>
</organism>
<gene>
    <name evidence="2" type="ORF">SAMN05421820_107212</name>
</gene>
<dbReference type="Proteomes" id="UP000183200">
    <property type="component" value="Unassembled WGS sequence"/>
</dbReference>
<feature type="transmembrane region" description="Helical" evidence="1">
    <location>
        <begin position="7"/>
        <end position="27"/>
    </location>
</feature>
<evidence type="ECO:0000313" key="2">
    <source>
        <dbReference type="EMBL" id="SDN37301.1"/>
    </source>
</evidence>
<keyword evidence="1" id="KW-0812">Transmembrane</keyword>
<accession>A0A1H0AVE4</accession>
<name>A0A1H0AVE4_9SPHI</name>
<keyword evidence="1" id="KW-0472">Membrane</keyword>
<protein>
    <submittedName>
        <fullName evidence="2">Uncharacterized protein</fullName>
    </submittedName>
</protein>
<sequence>MNISIKFFLKLFPPLLVVMLGVGHSIVELSSLINHTTVSIFRFRFEPTLWTFFVTLFVTIAASVVSIKVIFKRW</sequence>
<evidence type="ECO:0000256" key="1">
    <source>
        <dbReference type="SAM" id="Phobius"/>
    </source>
</evidence>
<keyword evidence="1" id="KW-1133">Transmembrane helix</keyword>
<dbReference type="EMBL" id="FNGY01000007">
    <property type="protein sequence ID" value="SDN37301.1"/>
    <property type="molecule type" value="Genomic_DNA"/>
</dbReference>
<keyword evidence="3" id="KW-1185">Reference proteome</keyword>
<dbReference type="AlphaFoldDB" id="A0A1H0AVE4"/>